<evidence type="ECO:0000313" key="2">
    <source>
        <dbReference type="EMBL" id="WAH37117.1"/>
    </source>
</evidence>
<evidence type="ECO:0000313" key="3">
    <source>
        <dbReference type="Proteomes" id="UP001164803"/>
    </source>
</evidence>
<dbReference type="RefSeq" id="WP_268044559.1">
    <property type="nucleotide sequence ID" value="NZ_CP104064.1"/>
</dbReference>
<name>A0ABY6Z371_9BACL</name>
<evidence type="ECO:0000256" key="1">
    <source>
        <dbReference type="SAM" id="MobiDB-lite"/>
    </source>
</evidence>
<proteinExistence type="predicted"/>
<protein>
    <submittedName>
        <fullName evidence="2">Uncharacterized protein</fullName>
    </submittedName>
</protein>
<gene>
    <name evidence="2" type="ORF">NZD86_00620</name>
</gene>
<dbReference type="Proteomes" id="UP001164803">
    <property type="component" value="Chromosome"/>
</dbReference>
<sequence length="105" mass="11394">MPKKMSSRVGIAIAIAIVVLALSPDARRKCRQLVVKGVANLMEMIEQLSVIAPAILKQQSESETDTTKVSSTTPAKTELEADRHESSATETPQQSQDALDATHYM</sequence>
<feature type="region of interest" description="Disordered" evidence="1">
    <location>
        <begin position="59"/>
        <end position="105"/>
    </location>
</feature>
<feature type="compositionally biased region" description="Polar residues" evidence="1">
    <location>
        <begin position="88"/>
        <end position="97"/>
    </location>
</feature>
<accession>A0ABY6Z371</accession>
<dbReference type="EMBL" id="CP104064">
    <property type="protein sequence ID" value="WAH37117.1"/>
    <property type="molecule type" value="Genomic_DNA"/>
</dbReference>
<organism evidence="2 3">
    <name type="scientific">Alicyclobacillus dauci</name>
    <dbReference type="NCBI Taxonomy" id="1475485"/>
    <lineage>
        <taxon>Bacteria</taxon>
        <taxon>Bacillati</taxon>
        <taxon>Bacillota</taxon>
        <taxon>Bacilli</taxon>
        <taxon>Bacillales</taxon>
        <taxon>Alicyclobacillaceae</taxon>
        <taxon>Alicyclobacillus</taxon>
    </lineage>
</organism>
<keyword evidence="3" id="KW-1185">Reference proteome</keyword>
<feature type="compositionally biased region" description="Basic and acidic residues" evidence="1">
    <location>
        <begin position="77"/>
        <end position="87"/>
    </location>
</feature>
<reference evidence="2" key="1">
    <citation type="submission" date="2022-08" db="EMBL/GenBank/DDBJ databases">
        <title>Alicyclobacillus dauci DSM2870, complete genome.</title>
        <authorList>
            <person name="Wang Q."/>
            <person name="Cai R."/>
            <person name="Wang Z."/>
        </authorList>
    </citation>
    <scope>NUCLEOTIDE SEQUENCE</scope>
    <source>
        <strain evidence="2">DSM 28700</strain>
    </source>
</reference>
<feature type="compositionally biased region" description="Polar residues" evidence="1">
    <location>
        <begin position="59"/>
        <end position="75"/>
    </location>
</feature>